<sequence>MQCNFDVIERIGYRRCFFQLANEACASFDTDDALQEGVVSAGSWSKVQDAESDAAASEEEARLATVQEVKAAMSDAGIDDHSAFWDKIEEDDLQDVNFADHIESDNIDDNQEDVRSDCTTISLRSSPLETLL</sequence>
<name>A0A086TJD4_9FUNG</name>
<gene>
    <name evidence="1" type="ORF">MVEG_12215</name>
</gene>
<accession>A0A086TJD4</accession>
<protein>
    <submittedName>
        <fullName evidence="1">Uncharacterized protein</fullName>
    </submittedName>
</protein>
<evidence type="ECO:0000313" key="2">
    <source>
        <dbReference type="Proteomes" id="UP000243308"/>
    </source>
</evidence>
<dbReference type="OrthoDB" id="10481949at2759"/>
<proteinExistence type="predicted"/>
<evidence type="ECO:0000313" key="1">
    <source>
        <dbReference type="EMBL" id="KFH62061.1"/>
    </source>
</evidence>
<reference evidence="1 2" key="1">
    <citation type="submission" date="2011-02" db="EMBL/GenBank/DDBJ databases">
        <title>The Genome Sequence of Mortierella verticillata NRRL 6337.</title>
        <authorList>
            <consortium name="The Broad Institute Genome Sequencing Platform"/>
            <person name="Russ C."/>
            <person name="Cuomo C."/>
            <person name="Burger G."/>
            <person name="Gray M.W."/>
            <person name="Holland P.W.H."/>
            <person name="King N."/>
            <person name="Lang F.B.F."/>
            <person name="Roger A.J."/>
            <person name="Ruiz-Trillo I."/>
            <person name="Young S.K."/>
            <person name="Zeng Q."/>
            <person name="Gargeya S."/>
            <person name="Alvarado L."/>
            <person name="Berlin A."/>
            <person name="Chapman S.B."/>
            <person name="Chen Z."/>
            <person name="Freedman E."/>
            <person name="Gellesch M."/>
            <person name="Goldberg J."/>
            <person name="Griggs A."/>
            <person name="Gujja S."/>
            <person name="Heilman E."/>
            <person name="Heiman D."/>
            <person name="Howarth C."/>
            <person name="Mehta T."/>
            <person name="Neiman D."/>
            <person name="Pearson M."/>
            <person name="Roberts A."/>
            <person name="Saif S."/>
            <person name="Shea T."/>
            <person name="Shenoy N."/>
            <person name="Sisk P."/>
            <person name="Stolte C."/>
            <person name="Sykes S."/>
            <person name="White J."/>
            <person name="Yandava C."/>
            <person name="Haas B."/>
            <person name="Nusbaum C."/>
            <person name="Birren B."/>
        </authorList>
    </citation>
    <scope>NUCLEOTIDE SEQUENCE [LARGE SCALE GENOMIC DNA]</scope>
    <source>
        <strain evidence="1 2">NRRL 6337</strain>
    </source>
</reference>
<dbReference type="EMBL" id="KN042434">
    <property type="protein sequence ID" value="KFH62061.1"/>
    <property type="molecule type" value="Genomic_DNA"/>
</dbReference>
<dbReference type="AlphaFoldDB" id="A0A086TJD4"/>
<dbReference type="Proteomes" id="UP000243308">
    <property type="component" value="Unassembled WGS sequence"/>
</dbReference>
<keyword evidence="2" id="KW-1185">Reference proteome</keyword>
<organism evidence="1 2">
    <name type="scientific">Podila verticillata NRRL 6337</name>
    <dbReference type="NCBI Taxonomy" id="1069443"/>
    <lineage>
        <taxon>Eukaryota</taxon>
        <taxon>Fungi</taxon>
        <taxon>Fungi incertae sedis</taxon>
        <taxon>Mucoromycota</taxon>
        <taxon>Mortierellomycotina</taxon>
        <taxon>Mortierellomycetes</taxon>
        <taxon>Mortierellales</taxon>
        <taxon>Mortierellaceae</taxon>
        <taxon>Podila</taxon>
    </lineage>
</organism>